<dbReference type="PANTHER" id="PTHR21210">
    <property type="entry name" value="TRNA (URACIL-O(2)-)-METHYLTRANSFERASE-RELATED"/>
    <property type="match status" value="1"/>
</dbReference>
<evidence type="ECO:0000313" key="14">
    <source>
        <dbReference type="Proteomes" id="UP001408356"/>
    </source>
</evidence>
<evidence type="ECO:0000256" key="6">
    <source>
        <dbReference type="ARBA" id="ARBA00022490"/>
    </source>
</evidence>
<keyword evidence="7 12" id="KW-0489">Methyltransferase</keyword>
<comment type="subcellular location">
    <subcellularLocation>
        <location evidence="2 12">Cytoplasm</location>
    </subcellularLocation>
</comment>
<evidence type="ECO:0000313" key="13">
    <source>
        <dbReference type="EMBL" id="KAK9417429.1"/>
    </source>
</evidence>
<evidence type="ECO:0000256" key="11">
    <source>
        <dbReference type="ARBA" id="ARBA00047957"/>
    </source>
</evidence>
<dbReference type="InterPro" id="IPR011671">
    <property type="entry name" value="tRNA_uracil_MeTrfase"/>
</dbReference>
<comment type="catalytic activity">
    <reaction evidence="11 12">
        <text>uridine(44) in tRNA(Ser) + S-adenosyl-L-methionine = 2'-O-methyluridine(44) in tRNA(Ser) + S-adenosyl-L-homocysteine + H(+)</text>
        <dbReference type="Rhea" id="RHEA:43100"/>
        <dbReference type="Rhea" id="RHEA-COMP:10339"/>
        <dbReference type="Rhea" id="RHEA-COMP:10340"/>
        <dbReference type="ChEBI" id="CHEBI:15378"/>
        <dbReference type="ChEBI" id="CHEBI:57856"/>
        <dbReference type="ChEBI" id="CHEBI:59789"/>
        <dbReference type="ChEBI" id="CHEBI:65315"/>
        <dbReference type="ChEBI" id="CHEBI:74478"/>
        <dbReference type="EC" id="2.1.1.211"/>
    </reaction>
</comment>
<comment type="function">
    <text evidence="12">Adenosyl-L-methionine (AdoMet)-dependent tRNA (uracil-O(2)-)-methyltransferase.</text>
</comment>
<evidence type="ECO:0000256" key="10">
    <source>
        <dbReference type="ARBA" id="ARBA00022694"/>
    </source>
</evidence>
<evidence type="ECO:0000256" key="7">
    <source>
        <dbReference type="ARBA" id="ARBA00022603"/>
    </source>
</evidence>
<dbReference type="Pfam" id="PF07757">
    <property type="entry name" value="AdoMet_MTase"/>
    <property type="match status" value="1"/>
</dbReference>
<dbReference type="SUPFAM" id="SSF53335">
    <property type="entry name" value="S-adenosyl-L-methionine-dependent methyltransferases"/>
    <property type="match status" value="1"/>
</dbReference>
<evidence type="ECO:0000256" key="8">
    <source>
        <dbReference type="ARBA" id="ARBA00022679"/>
    </source>
</evidence>
<evidence type="ECO:0000256" key="3">
    <source>
        <dbReference type="ARBA" id="ARBA00009056"/>
    </source>
</evidence>
<proteinExistence type="inferred from homology"/>
<protein>
    <recommendedName>
        <fullName evidence="5 12">tRNA (uracil-O(2)-)-methyltransferase</fullName>
        <ecNumber evidence="4 12">2.1.1.211</ecNumber>
    </recommendedName>
</protein>
<dbReference type="EC" id="2.1.1.211" evidence="4 12"/>
<keyword evidence="14" id="KW-1185">Reference proteome</keyword>
<keyword evidence="9 12" id="KW-0949">S-adenosyl-L-methionine</keyword>
<dbReference type="InterPro" id="IPR029063">
    <property type="entry name" value="SAM-dependent_MTases_sf"/>
</dbReference>
<comment type="similarity">
    <text evidence="3 12">Belongs to the TRM44 family.</text>
</comment>
<gene>
    <name evidence="13" type="ORF">SUNI508_08789</name>
</gene>
<dbReference type="EMBL" id="JARVKF010000398">
    <property type="protein sequence ID" value="KAK9417429.1"/>
    <property type="molecule type" value="Genomic_DNA"/>
</dbReference>
<keyword evidence="8 12" id="KW-0808">Transferase</keyword>
<evidence type="ECO:0000256" key="2">
    <source>
        <dbReference type="ARBA" id="ARBA00004496"/>
    </source>
</evidence>
<dbReference type="PANTHER" id="PTHR21210:SF0">
    <property type="entry name" value="TRNA (URACIL-O(2)-)-METHYLTRANSFERASE-RELATED"/>
    <property type="match status" value="1"/>
</dbReference>
<evidence type="ECO:0000256" key="4">
    <source>
        <dbReference type="ARBA" id="ARBA00012795"/>
    </source>
</evidence>
<evidence type="ECO:0000256" key="9">
    <source>
        <dbReference type="ARBA" id="ARBA00022691"/>
    </source>
</evidence>
<organism evidence="13 14">
    <name type="scientific">Seiridium unicorne</name>
    <dbReference type="NCBI Taxonomy" id="138068"/>
    <lineage>
        <taxon>Eukaryota</taxon>
        <taxon>Fungi</taxon>
        <taxon>Dikarya</taxon>
        <taxon>Ascomycota</taxon>
        <taxon>Pezizomycotina</taxon>
        <taxon>Sordariomycetes</taxon>
        <taxon>Xylariomycetidae</taxon>
        <taxon>Amphisphaeriales</taxon>
        <taxon>Sporocadaceae</taxon>
        <taxon>Seiridium</taxon>
    </lineage>
</organism>
<name>A0ABR2USC6_9PEZI</name>
<comment type="function">
    <text evidence="1">Probable adenosyl-L-methionine (AdoMet)-dependent tRNA (uracil-O(2)-)-methyltransferase.</text>
</comment>
<comment type="caution">
    <text evidence="13">The sequence shown here is derived from an EMBL/GenBank/DDBJ whole genome shotgun (WGS) entry which is preliminary data.</text>
</comment>
<keyword evidence="6 12" id="KW-0963">Cytoplasm</keyword>
<keyword evidence="10 12" id="KW-0819">tRNA processing</keyword>
<evidence type="ECO:0000256" key="1">
    <source>
        <dbReference type="ARBA" id="ARBA00002778"/>
    </source>
</evidence>
<evidence type="ECO:0000256" key="12">
    <source>
        <dbReference type="RuleBase" id="RU368004"/>
    </source>
</evidence>
<dbReference type="Proteomes" id="UP001408356">
    <property type="component" value="Unassembled WGS sequence"/>
</dbReference>
<accession>A0ABR2USC6</accession>
<reference evidence="13 14" key="1">
    <citation type="journal article" date="2024" name="J. Plant Pathol.">
        <title>Sequence and assembly of the genome of Seiridium unicorne, isolate CBS 538.82, causal agent of cypress canker disease.</title>
        <authorList>
            <person name="Scali E."/>
            <person name="Rocca G.D."/>
            <person name="Danti R."/>
            <person name="Garbelotto M."/>
            <person name="Barberini S."/>
            <person name="Baroncelli R."/>
            <person name="Emiliani G."/>
        </authorList>
    </citation>
    <scope>NUCLEOTIDE SEQUENCE [LARGE SCALE GENOMIC DNA]</scope>
    <source>
        <strain evidence="13 14">BM-138-508</strain>
    </source>
</reference>
<sequence>MGFTPAEYPAGSTPVIDDVSGAKWEPLFHHDCTFGPDIFLKVMMNLIRNPNINSSWLFRADILFEGGPESQEGSGSTESQPRLIHFKDYTLEKSLVRRLIPRNTQRDQPLDQTCMIYHGDHLGEAEKTLVVYNPHVSSESEIPFYHPRVRALAFLHEWNANAGQGVISLHYHFFDHEDRDPKLLRTALSLLTVLHKHGQGAVTGYVKRVHHDTIIPQITVQTTYARLKQKYARKLIQSWAEVTDPTKHVFEDFGIAAFLIELWAELYRDEPFRGFVDIGCGNGLLVHILRQEGYSGWGFDARKRKSWHQYNSEADGSSDLDGHPSLRQHVLLPSVIKVEKEQDNTGEDTTDLIHNGVFSEGTFIISNHADELTPWTPLLATVSRCPFIMIPCCSHSLTGARYRAPAPKQKDKSNSAYASLVAWVSQIATDCGWEVETEMLRIPSTRNTGLIGRRRLKDYSSIDLEEIMEKYGGTRGYVDNVMKLVQQAPRSH</sequence>
<evidence type="ECO:0000256" key="5">
    <source>
        <dbReference type="ARBA" id="ARBA00017788"/>
    </source>
</evidence>